<evidence type="ECO:0000259" key="6">
    <source>
        <dbReference type="Pfam" id="PF00441"/>
    </source>
</evidence>
<dbReference type="GO" id="GO:0003995">
    <property type="term" value="F:acyl-CoA dehydrogenase activity"/>
    <property type="evidence" value="ECO:0007669"/>
    <property type="project" value="TreeGrafter"/>
</dbReference>
<organism evidence="8 9">
    <name type="scientific">Methylobacterium oryzihabitans</name>
    <dbReference type="NCBI Taxonomy" id="2499852"/>
    <lineage>
        <taxon>Bacteria</taxon>
        <taxon>Pseudomonadati</taxon>
        <taxon>Pseudomonadota</taxon>
        <taxon>Alphaproteobacteria</taxon>
        <taxon>Hyphomicrobiales</taxon>
        <taxon>Methylobacteriaceae</taxon>
        <taxon>Methylobacterium</taxon>
    </lineage>
</organism>
<keyword evidence="4" id="KW-0274">FAD</keyword>
<comment type="cofactor">
    <cofactor evidence="1">
        <name>FAD</name>
        <dbReference type="ChEBI" id="CHEBI:57692"/>
    </cofactor>
</comment>
<protein>
    <submittedName>
        <fullName evidence="8">Acyl-CoA dehydrogenase</fullName>
    </submittedName>
</protein>
<dbReference type="Proteomes" id="UP000286997">
    <property type="component" value="Unassembled WGS sequence"/>
</dbReference>
<comment type="similarity">
    <text evidence="2">Belongs to the acyl-CoA dehydrogenase family.</text>
</comment>
<dbReference type="GO" id="GO:0050660">
    <property type="term" value="F:flavin adenine dinucleotide binding"/>
    <property type="evidence" value="ECO:0007669"/>
    <property type="project" value="InterPro"/>
</dbReference>
<dbReference type="PANTHER" id="PTHR43884:SF20">
    <property type="entry name" value="ACYL-COA DEHYDROGENASE FADE28"/>
    <property type="match status" value="1"/>
</dbReference>
<gene>
    <name evidence="8" type="ORF">EOE48_19100</name>
</gene>
<dbReference type="InterPro" id="IPR013786">
    <property type="entry name" value="AcylCoA_DH/ox_N"/>
</dbReference>
<dbReference type="OrthoDB" id="9775090at2"/>
<sequence>MSADMRRSPDQRDDDLMLREGARRFLEERCPWTPTLPSPGEEDAVRREMAGLGWFAMGLPEEFGGGGADALQALALVEEAGRVLLRRSLAADVLVVPRLMRRGFAGLTALAPGLAAGAVRFALVSGDPAAGGLSVAPGREGVRLRGGGGLALDAGAATHWLVAAGEGSPNGAALLCVEARPVPERRLIDGRRGAVPPLDGLDLPAGAVLATGHDALAAIDEIRDCAAAALVADAYGALAAGLDLTVGYLNQRRQFGQTLGSFQAVQHLMAEAFCDLETLRSLMLWSAASLDGAPAERRRAAASARVVLGREGLAAASRLIQASGGIAMTEEYRVGHVYKRLQVAAGIDGGTEARIRQLATDTLSPKGRPDDEASAA</sequence>
<dbReference type="SUPFAM" id="SSF56645">
    <property type="entry name" value="Acyl-CoA dehydrogenase NM domain-like"/>
    <property type="match status" value="1"/>
</dbReference>
<dbReference type="InterPro" id="IPR009100">
    <property type="entry name" value="AcylCoA_DH/oxidase_NM_dom_sf"/>
</dbReference>
<dbReference type="InterPro" id="IPR009075">
    <property type="entry name" value="AcylCo_DH/oxidase_C"/>
</dbReference>
<feature type="domain" description="Acyl-CoA dehydrogenase/oxidase N-terminal" evidence="7">
    <location>
        <begin position="13"/>
        <end position="87"/>
    </location>
</feature>
<dbReference type="SUPFAM" id="SSF47203">
    <property type="entry name" value="Acyl-CoA dehydrogenase C-terminal domain-like"/>
    <property type="match status" value="1"/>
</dbReference>
<evidence type="ECO:0000256" key="5">
    <source>
        <dbReference type="ARBA" id="ARBA00023002"/>
    </source>
</evidence>
<accession>A0A437P019</accession>
<keyword evidence="3" id="KW-0285">Flavoprotein</keyword>
<dbReference type="InterPro" id="IPR036250">
    <property type="entry name" value="AcylCo_DH-like_C"/>
</dbReference>
<dbReference type="Gene3D" id="1.20.140.10">
    <property type="entry name" value="Butyryl-CoA Dehydrogenase, subunit A, domain 3"/>
    <property type="match status" value="1"/>
</dbReference>
<keyword evidence="5" id="KW-0560">Oxidoreductase</keyword>
<feature type="domain" description="Acyl-CoA dehydrogenase/oxidase C-terminal" evidence="6">
    <location>
        <begin position="228"/>
        <end position="359"/>
    </location>
</feature>
<dbReference type="Pfam" id="PF00441">
    <property type="entry name" value="Acyl-CoA_dh_1"/>
    <property type="match status" value="1"/>
</dbReference>
<evidence type="ECO:0000256" key="3">
    <source>
        <dbReference type="ARBA" id="ARBA00022630"/>
    </source>
</evidence>
<evidence type="ECO:0000313" key="9">
    <source>
        <dbReference type="Proteomes" id="UP000286997"/>
    </source>
</evidence>
<comment type="caution">
    <text evidence="8">The sequence shown here is derived from an EMBL/GenBank/DDBJ whole genome shotgun (WGS) entry which is preliminary data.</text>
</comment>
<dbReference type="InterPro" id="IPR037069">
    <property type="entry name" value="AcylCoA_DH/ox_N_sf"/>
</dbReference>
<dbReference type="Gene3D" id="1.10.540.10">
    <property type="entry name" value="Acyl-CoA dehydrogenase/oxidase, N-terminal domain"/>
    <property type="match status" value="1"/>
</dbReference>
<dbReference type="AlphaFoldDB" id="A0A437P019"/>
<dbReference type="PANTHER" id="PTHR43884">
    <property type="entry name" value="ACYL-COA DEHYDROGENASE"/>
    <property type="match status" value="1"/>
</dbReference>
<reference evidence="8 9" key="1">
    <citation type="submission" date="2019-01" db="EMBL/GenBank/DDBJ databases">
        <authorList>
            <person name="Chen W.-M."/>
        </authorList>
    </citation>
    <scope>NUCLEOTIDE SEQUENCE [LARGE SCALE GENOMIC DNA]</scope>
    <source>
        <strain evidence="8 9">TER-1</strain>
    </source>
</reference>
<evidence type="ECO:0000259" key="7">
    <source>
        <dbReference type="Pfam" id="PF02771"/>
    </source>
</evidence>
<evidence type="ECO:0000313" key="8">
    <source>
        <dbReference type="EMBL" id="RVU15622.1"/>
    </source>
</evidence>
<dbReference type="EMBL" id="SACP01000020">
    <property type="protein sequence ID" value="RVU15622.1"/>
    <property type="molecule type" value="Genomic_DNA"/>
</dbReference>
<name>A0A437P019_9HYPH</name>
<proteinExistence type="inferred from homology"/>
<dbReference type="Pfam" id="PF02771">
    <property type="entry name" value="Acyl-CoA_dh_N"/>
    <property type="match status" value="1"/>
</dbReference>
<evidence type="ECO:0000256" key="2">
    <source>
        <dbReference type="ARBA" id="ARBA00009347"/>
    </source>
</evidence>
<evidence type="ECO:0000256" key="4">
    <source>
        <dbReference type="ARBA" id="ARBA00022827"/>
    </source>
</evidence>
<keyword evidence="9" id="KW-1185">Reference proteome</keyword>
<evidence type="ECO:0000256" key="1">
    <source>
        <dbReference type="ARBA" id="ARBA00001974"/>
    </source>
</evidence>